<dbReference type="Proteomes" id="UP000235672">
    <property type="component" value="Unassembled WGS sequence"/>
</dbReference>
<protein>
    <recommendedName>
        <fullName evidence="3">C2H2-type domain-containing protein</fullName>
    </recommendedName>
</protein>
<evidence type="ECO:0000256" key="1">
    <source>
        <dbReference type="PROSITE-ProRule" id="PRU00042"/>
    </source>
</evidence>
<keyword evidence="1" id="KW-0862">Zinc</keyword>
<keyword evidence="1" id="KW-0479">Metal-binding</keyword>
<organism evidence="4 5">
    <name type="scientific">Hyaloscypha hepaticicola</name>
    <dbReference type="NCBI Taxonomy" id="2082293"/>
    <lineage>
        <taxon>Eukaryota</taxon>
        <taxon>Fungi</taxon>
        <taxon>Dikarya</taxon>
        <taxon>Ascomycota</taxon>
        <taxon>Pezizomycotina</taxon>
        <taxon>Leotiomycetes</taxon>
        <taxon>Helotiales</taxon>
        <taxon>Hyaloscyphaceae</taxon>
        <taxon>Hyaloscypha</taxon>
    </lineage>
</organism>
<name>A0A2J6PLY3_9HELO</name>
<proteinExistence type="predicted"/>
<dbReference type="PROSITE" id="PS00028">
    <property type="entry name" value="ZINC_FINGER_C2H2_1"/>
    <property type="match status" value="1"/>
</dbReference>
<dbReference type="GO" id="GO:0008270">
    <property type="term" value="F:zinc ion binding"/>
    <property type="evidence" value="ECO:0007669"/>
    <property type="project" value="UniProtKB-KW"/>
</dbReference>
<dbReference type="EMBL" id="KZ613516">
    <property type="protein sequence ID" value="PMD15017.1"/>
    <property type="molecule type" value="Genomic_DNA"/>
</dbReference>
<dbReference type="PROSITE" id="PS50157">
    <property type="entry name" value="ZINC_FINGER_C2H2_2"/>
    <property type="match status" value="1"/>
</dbReference>
<keyword evidence="5" id="KW-1185">Reference proteome</keyword>
<evidence type="ECO:0000259" key="3">
    <source>
        <dbReference type="PROSITE" id="PS50157"/>
    </source>
</evidence>
<gene>
    <name evidence="4" type="ORF">NA56DRAFT_355634</name>
</gene>
<feature type="domain" description="C2H2-type" evidence="3">
    <location>
        <begin position="53"/>
        <end position="80"/>
    </location>
</feature>
<reference evidence="4 5" key="1">
    <citation type="submission" date="2016-05" db="EMBL/GenBank/DDBJ databases">
        <title>A degradative enzymes factory behind the ericoid mycorrhizal symbiosis.</title>
        <authorList>
            <consortium name="DOE Joint Genome Institute"/>
            <person name="Martino E."/>
            <person name="Morin E."/>
            <person name="Grelet G."/>
            <person name="Kuo A."/>
            <person name="Kohler A."/>
            <person name="Daghino S."/>
            <person name="Barry K."/>
            <person name="Choi C."/>
            <person name="Cichocki N."/>
            <person name="Clum A."/>
            <person name="Copeland A."/>
            <person name="Hainaut M."/>
            <person name="Haridas S."/>
            <person name="Labutti K."/>
            <person name="Lindquist E."/>
            <person name="Lipzen A."/>
            <person name="Khouja H.-R."/>
            <person name="Murat C."/>
            <person name="Ohm R."/>
            <person name="Olson A."/>
            <person name="Spatafora J."/>
            <person name="Veneault-Fourrey C."/>
            <person name="Henrissat B."/>
            <person name="Grigoriev I."/>
            <person name="Martin F."/>
            <person name="Perotto S."/>
        </authorList>
    </citation>
    <scope>NUCLEOTIDE SEQUENCE [LARGE SCALE GENOMIC DNA]</scope>
    <source>
        <strain evidence="4 5">UAMH 7357</strain>
    </source>
</reference>
<dbReference type="InterPro" id="IPR013087">
    <property type="entry name" value="Znf_C2H2_type"/>
</dbReference>
<feature type="compositionally biased region" description="Basic and acidic residues" evidence="2">
    <location>
        <begin position="92"/>
        <end position="101"/>
    </location>
</feature>
<accession>A0A2J6PLY3</accession>
<feature type="region of interest" description="Disordered" evidence="2">
    <location>
        <begin position="1"/>
        <end position="41"/>
    </location>
</feature>
<evidence type="ECO:0000313" key="4">
    <source>
        <dbReference type="EMBL" id="PMD15017.1"/>
    </source>
</evidence>
<feature type="compositionally biased region" description="Basic and acidic residues" evidence="2">
    <location>
        <begin position="18"/>
        <end position="33"/>
    </location>
</feature>
<evidence type="ECO:0000313" key="5">
    <source>
        <dbReference type="Proteomes" id="UP000235672"/>
    </source>
</evidence>
<dbReference type="AlphaFoldDB" id="A0A2J6PLY3"/>
<feature type="region of interest" description="Disordered" evidence="2">
    <location>
        <begin position="76"/>
        <end position="118"/>
    </location>
</feature>
<keyword evidence="1" id="KW-0863">Zinc-finger</keyword>
<evidence type="ECO:0000256" key="2">
    <source>
        <dbReference type="SAM" id="MobiDB-lite"/>
    </source>
</evidence>
<sequence>MEMQAVDLYSGDIPSRSDTIRQTEVEAEHEEYRPSSPCHSHQTRAQLLKKFPFRCATCNNKFPTKSQLENHLVKHPNHSTMDHFQPSIVPESPRKKQHPELNPETEFGLPNMVIKPIP</sequence>